<accession>A0ABT1EBJ6</accession>
<evidence type="ECO:0000313" key="3">
    <source>
        <dbReference type="Proteomes" id="UP001523566"/>
    </source>
</evidence>
<evidence type="ECO:0000259" key="1">
    <source>
        <dbReference type="Pfam" id="PF01966"/>
    </source>
</evidence>
<feature type="domain" description="HD" evidence="1">
    <location>
        <begin position="20"/>
        <end position="112"/>
    </location>
</feature>
<dbReference type="SUPFAM" id="SSF109604">
    <property type="entry name" value="HD-domain/PDEase-like"/>
    <property type="match status" value="1"/>
</dbReference>
<proteinExistence type="predicted"/>
<dbReference type="Pfam" id="PF01966">
    <property type="entry name" value="HD"/>
    <property type="match status" value="1"/>
</dbReference>
<keyword evidence="3" id="KW-1185">Reference proteome</keyword>
<name>A0ABT1EBJ6_9FIRM</name>
<protein>
    <submittedName>
        <fullName evidence="2">HD domain-containing protein</fullName>
    </submittedName>
</protein>
<evidence type="ECO:0000313" key="2">
    <source>
        <dbReference type="EMBL" id="MCP1103195.1"/>
    </source>
</evidence>
<gene>
    <name evidence="2" type="ORF">NK125_12320</name>
</gene>
<organism evidence="2 3">
    <name type="scientific">Aequitasia blattaphilus</name>
    <dbReference type="NCBI Taxonomy" id="2949332"/>
    <lineage>
        <taxon>Bacteria</taxon>
        <taxon>Bacillati</taxon>
        <taxon>Bacillota</taxon>
        <taxon>Clostridia</taxon>
        <taxon>Lachnospirales</taxon>
        <taxon>Lachnospiraceae</taxon>
        <taxon>Aequitasia</taxon>
    </lineage>
</organism>
<reference evidence="2 3" key="1">
    <citation type="journal article" date="2022" name="Genome Biol. Evol.">
        <title>Host diet, physiology and behaviors set the stage for Lachnospiraceae cladogenesis.</title>
        <authorList>
            <person name="Vera-Ponce De Leon A."/>
            <person name="Schneider M."/>
            <person name="Jahnes B.C."/>
            <person name="Sadowski V."/>
            <person name="Camuy-Velez L.A."/>
            <person name="Duan J."/>
            <person name="Sabree Z.L."/>
        </authorList>
    </citation>
    <scope>NUCLEOTIDE SEQUENCE [LARGE SCALE GENOMIC DNA]</scope>
    <source>
        <strain evidence="2 3">PAL113</strain>
    </source>
</reference>
<comment type="caution">
    <text evidence="2">The sequence shown here is derived from an EMBL/GenBank/DDBJ whole genome shotgun (WGS) entry which is preliminary data.</text>
</comment>
<dbReference type="InterPro" id="IPR006674">
    <property type="entry name" value="HD_domain"/>
</dbReference>
<dbReference type="Proteomes" id="UP001523566">
    <property type="component" value="Unassembled WGS sequence"/>
</dbReference>
<dbReference type="RefSeq" id="WP_262066979.1">
    <property type="nucleotide sequence ID" value="NZ_JAMXOD010000020.1"/>
</dbReference>
<dbReference type="Gene3D" id="1.10.3210.10">
    <property type="entry name" value="Hypothetical protein af1432"/>
    <property type="match status" value="1"/>
</dbReference>
<dbReference type="EMBL" id="JAMZFW010000020">
    <property type="protein sequence ID" value="MCP1103195.1"/>
    <property type="molecule type" value="Genomic_DNA"/>
</dbReference>
<sequence length="160" mass="18589">MERVFFEMVKYYSGDPHQIQHFTKVHDYARMIGVGEKVDCNTMEILEIAAIMHDIGIKPAMEKYGIGNGKLQESEGPPVARRMLENLEFSQEIIERVCYLIGHHHTYKNIDEIDYQILVEADFLVNIHEDKMNETSIKSVLEKVFRTNTGKEYCRAMFGV</sequence>